<dbReference type="Proteomes" id="UP000224634">
    <property type="component" value="Unassembled WGS sequence"/>
</dbReference>
<protein>
    <recommendedName>
        <fullName evidence="8">Nuclear control of ATPase protein 2</fullName>
    </recommendedName>
</protein>
<dbReference type="Pfam" id="PF08637">
    <property type="entry name" value="NCA2"/>
    <property type="match status" value="1"/>
</dbReference>
<evidence type="ECO:0000256" key="1">
    <source>
        <dbReference type="ARBA" id="ARBA00004225"/>
    </source>
</evidence>
<evidence type="ECO:0000313" key="6">
    <source>
        <dbReference type="EMBL" id="PGG99294.1"/>
    </source>
</evidence>
<keyword evidence="3" id="KW-1133">Transmembrane helix</keyword>
<dbReference type="STRING" id="1447883.A0A2B7WRL7"/>
<keyword evidence="5" id="KW-0472">Membrane</keyword>
<gene>
    <name evidence="6" type="ORF">AJ80_09394</name>
</gene>
<dbReference type="AlphaFoldDB" id="A0A2B7WRL7"/>
<keyword evidence="2" id="KW-0812">Transmembrane</keyword>
<keyword evidence="4" id="KW-0496">Mitochondrion</keyword>
<dbReference type="PANTHER" id="PTHR28234:SF1">
    <property type="entry name" value="NUCLEAR CONTROL OF ATPASE PROTEIN 2"/>
    <property type="match status" value="1"/>
</dbReference>
<evidence type="ECO:0000256" key="4">
    <source>
        <dbReference type="ARBA" id="ARBA00023128"/>
    </source>
</evidence>
<sequence length="635" mass="72581">MLLLADQICQLDIELDRLQLHAPESRELLNIEPPYSHNLPALSAISRAFRVTSSSRPLLKRDTLVDLLHRVHNLLSSEPSEHGSQDPYSATLEWNITAKATTQTLGLVVKTFLDDTRSLNASIRYWDQILRSYFYTLLYTIQTSPVRLTRSLQDAYGRFNERRLFIPQIHLESLSTRWNMFYDIVREAVKELSLTRARTQILSPFAICRTQARRKRESSKQLLATKACSIGILMEEGIPLDAEDRIGGKALMKPDELHEALRRTVILMQAILESSNNTKKELVDFEDNVFAAVDDSMDAVQQPPDIILRLIQILEDQLPRHRGAFNLEVKSCGRPHWILRYWLPGLTVLFSFGTALRVCTEKRGAMLMWAHNLYGTIIDFWGNWVVEPTKNLIGTIRHDENSEVALMSRASLRADQESLERMVVEFAIDRPIYDPDVEWNHLDIDIIKSKVKEGDLTPVLRAYERDLRKPFVGTVRGDLVRALLIQIQKTKVDVEIAIGGIDALLKSQELVFGLVGLTPGILVSYAALHWVTSVFGNRAGLRRGEKQGEIIRALRRVDRLLVSSTTPDGVLSYMDHGLLLCEVDILCHHALLVLPGAIFYEFKEDMRDLLQVRAGLARQRRVLKRIRFTYGKWIH</sequence>
<evidence type="ECO:0000256" key="2">
    <source>
        <dbReference type="ARBA" id="ARBA00022692"/>
    </source>
</evidence>
<evidence type="ECO:0000256" key="3">
    <source>
        <dbReference type="ARBA" id="ARBA00022989"/>
    </source>
</evidence>
<comment type="caution">
    <text evidence="6">The sequence shown here is derived from an EMBL/GenBank/DDBJ whole genome shotgun (WGS) entry which is preliminary data.</text>
</comment>
<dbReference type="InterPro" id="IPR013946">
    <property type="entry name" value="NCA2-like"/>
</dbReference>
<evidence type="ECO:0000313" key="7">
    <source>
        <dbReference type="Proteomes" id="UP000224634"/>
    </source>
</evidence>
<dbReference type="PANTHER" id="PTHR28234">
    <property type="entry name" value="NUCLEAR CONTROL OF ATPASE PROTEIN 2"/>
    <property type="match status" value="1"/>
</dbReference>
<dbReference type="EMBL" id="PDNA01000274">
    <property type="protein sequence ID" value="PGG99294.1"/>
    <property type="molecule type" value="Genomic_DNA"/>
</dbReference>
<reference evidence="6 7" key="1">
    <citation type="submission" date="2017-10" db="EMBL/GenBank/DDBJ databases">
        <title>Comparative genomics in systemic dimorphic fungi from Ajellomycetaceae.</title>
        <authorList>
            <person name="Munoz J.F."/>
            <person name="Mcewen J.G."/>
            <person name="Clay O.K."/>
            <person name="Cuomo C.A."/>
        </authorList>
    </citation>
    <scope>NUCLEOTIDE SEQUENCE [LARGE SCALE GENOMIC DNA]</scope>
    <source>
        <strain evidence="6 7">UAMH7299</strain>
    </source>
</reference>
<organism evidence="6 7">
    <name type="scientific">Polytolypa hystricis (strain UAMH7299)</name>
    <dbReference type="NCBI Taxonomy" id="1447883"/>
    <lineage>
        <taxon>Eukaryota</taxon>
        <taxon>Fungi</taxon>
        <taxon>Dikarya</taxon>
        <taxon>Ascomycota</taxon>
        <taxon>Pezizomycotina</taxon>
        <taxon>Eurotiomycetes</taxon>
        <taxon>Eurotiomycetidae</taxon>
        <taxon>Onygenales</taxon>
        <taxon>Onygenales incertae sedis</taxon>
        <taxon>Polytolypa</taxon>
    </lineage>
</organism>
<evidence type="ECO:0008006" key="8">
    <source>
        <dbReference type="Google" id="ProtNLM"/>
    </source>
</evidence>
<name>A0A2B7WRL7_POLH7</name>
<dbReference type="OrthoDB" id="413313at2759"/>
<proteinExistence type="predicted"/>
<accession>A0A2B7WRL7</accession>
<comment type="subcellular location">
    <subcellularLocation>
        <location evidence="1">Mitochondrion membrane</location>
        <topology evidence="1">Multi-pass membrane protein</topology>
    </subcellularLocation>
</comment>
<dbReference type="GO" id="GO:0005741">
    <property type="term" value="C:mitochondrial outer membrane"/>
    <property type="evidence" value="ECO:0007669"/>
    <property type="project" value="TreeGrafter"/>
</dbReference>
<evidence type="ECO:0000256" key="5">
    <source>
        <dbReference type="ARBA" id="ARBA00023136"/>
    </source>
</evidence>
<keyword evidence="7" id="KW-1185">Reference proteome</keyword>